<dbReference type="SUPFAM" id="SSF53756">
    <property type="entry name" value="UDP-Glycosyltransferase/glycogen phosphorylase"/>
    <property type="match status" value="1"/>
</dbReference>
<dbReference type="PANTHER" id="PTHR12526">
    <property type="entry name" value="GLYCOSYLTRANSFERASE"/>
    <property type="match status" value="1"/>
</dbReference>
<sequence>MATSAPPAPAPTVVSTTEKQRIVVVAADAAQLDECAKKLRGLSAFGHRVVLVWLHGEPGPRLSSFRARVPIRPPSQRPLRARVRHAASTAPQHWLRDRGTLLSALRLDPIASRTLASADAVVPVGQEAWQIVDHLTARRRPLVTSEELTGWEEVGAVWRKLQRRVDAGPARLDARYATRLLDHIKLLGGEVPAVHQRMLVPLVEALHNGGEYDVAARLVPYLAPDAPGLDDVARALRRGLRALVETSAAGAEVPALRRVAGEVVAAADLALEAGDTDRAVEAATLALQLLFHRELHADNLSSPLVEEPEAFLAQWRASRVGRLLASPTPRRPALRRRGEQAAYLAPAEPGSTRPRVVVTPGSYAQFARPVIAALREKADVHVVELAARAELRGLGTRRELVGARLRQALGEEAVPDYELLEELEHAEALFVDWADRGAVAAVMSVPEGLRVTLRIHSMDALSPWVHLLDWSRVDDLVLVSEHLRVLVERLLGDRLAGTRVHVVPNVLDPSRLPTHKTEGHRRRLLMVGWAQRVKDPVWALEILGALRTEDPAWRLSLVGADFPTGAVRSQQAYAREFWARLAQDDVRGAVDFVGFTRDLAPHLAASGFVLSTSRRESFGMGLVEGAASGAVPVVREWPIFASLDGARGLFPEAWVAGTVEEAVARIRSLADEPAWSEASEEARRVVQERFSSDTTRVTFQELVLGG</sequence>
<organism evidence="1 2">
    <name type="scientific">Ornithinimicrobium cerasi</name>
    <dbReference type="NCBI Taxonomy" id="2248773"/>
    <lineage>
        <taxon>Bacteria</taxon>
        <taxon>Bacillati</taxon>
        <taxon>Actinomycetota</taxon>
        <taxon>Actinomycetes</taxon>
        <taxon>Micrococcales</taxon>
        <taxon>Ornithinimicrobiaceae</taxon>
        <taxon>Ornithinimicrobium</taxon>
    </lineage>
</organism>
<dbReference type="Proteomes" id="UP000219688">
    <property type="component" value="Unassembled WGS sequence"/>
</dbReference>
<protein>
    <submittedName>
        <fullName evidence="1">Glycosyl transferases group 1</fullName>
    </submittedName>
</protein>
<evidence type="ECO:0000313" key="2">
    <source>
        <dbReference type="Proteomes" id="UP000219688"/>
    </source>
</evidence>
<dbReference type="AlphaFoldDB" id="A0A285VW11"/>
<dbReference type="GO" id="GO:0016740">
    <property type="term" value="F:transferase activity"/>
    <property type="evidence" value="ECO:0007669"/>
    <property type="project" value="UniProtKB-KW"/>
</dbReference>
<dbReference type="Gene3D" id="3.40.50.2000">
    <property type="entry name" value="Glycogen Phosphorylase B"/>
    <property type="match status" value="1"/>
</dbReference>
<accession>A0A285VW11</accession>
<dbReference type="Pfam" id="PF13692">
    <property type="entry name" value="Glyco_trans_1_4"/>
    <property type="match status" value="1"/>
</dbReference>
<keyword evidence="2" id="KW-1185">Reference proteome</keyword>
<keyword evidence="1" id="KW-0808">Transferase</keyword>
<gene>
    <name evidence="1" type="ORF">SAMN05421879_1224</name>
</gene>
<dbReference type="RefSeq" id="WP_097189309.1">
    <property type="nucleotide sequence ID" value="NZ_OBQK01000022.1"/>
</dbReference>
<reference evidence="2" key="1">
    <citation type="submission" date="2017-08" db="EMBL/GenBank/DDBJ databases">
        <authorList>
            <person name="Varghese N."/>
            <person name="Submissions S."/>
        </authorList>
    </citation>
    <scope>NUCLEOTIDE SEQUENCE [LARGE SCALE GENOMIC DNA]</scope>
    <source>
        <strain evidence="2">USBA17B2</strain>
    </source>
</reference>
<name>A0A285VW11_9MICO</name>
<dbReference type="EMBL" id="OBQK01000022">
    <property type="protein sequence ID" value="SOC58087.1"/>
    <property type="molecule type" value="Genomic_DNA"/>
</dbReference>
<evidence type="ECO:0000313" key="1">
    <source>
        <dbReference type="EMBL" id="SOC58087.1"/>
    </source>
</evidence>
<proteinExistence type="predicted"/>